<dbReference type="SUPFAM" id="SSF53167">
    <property type="entry name" value="Purine and uridine phosphorylases"/>
    <property type="match status" value="1"/>
</dbReference>
<evidence type="ECO:0000313" key="8">
    <source>
        <dbReference type="Proteomes" id="UP000316181"/>
    </source>
</evidence>
<dbReference type="RefSeq" id="WP_246043507.1">
    <property type="nucleotide sequence ID" value="NZ_BAAATB010000002.1"/>
</dbReference>
<comment type="pathway">
    <text evidence="1">Amino-acid biosynthesis; L-methionine biosynthesis via salvage pathway; S-methyl-5-thio-alpha-D-ribose 1-phosphate from S-methyl-5'-thioadenosine (hydrolase route): step 1/2.</text>
</comment>
<dbReference type="EMBL" id="VFNV01000001">
    <property type="protein sequence ID" value="TQK76137.1"/>
    <property type="molecule type" value="Genomic_DNA"/>
</dbReference>
<dbReference type="InterPro" id="IPR010049">
    <property type="entry name" value="MTA_SAH_Nsdase"/>
</dbReference>
<dbReference type="Proteomes" id="UP000316181">
    <property type="component" value="Unassembled WGS sequence"/>
</dbReference>
<accession>A0A542SPF9</accession>
<dbReference type="Pfam" id="PF01048">
    <property type="entry name" value="PNP_UDP_1"/>
    <property type="match status" value="1"/>
</dbReference>
<keyword evidence="5" id="KW-0486">Methionine biosynthesis</keyword>
<dbReference type="PANTHER" id="PTHR46832">
    <property type="entry name" value="5'-METHYLTHIOADENOSINE/S-ADENOSYLHOMOCYSTEINE NUCLEOSIDASE"/>
    <property type="match status" value="1"/>
</dbReference>
<dbReference type="NCBIfam" id="TIGR01704">
    <property type="entry name" value="MTA_SAH-Nsdase"/>
    <property type="match status" value="1"/>
</dbReference>
<dbReference type="CDD" id="cd09008">
    <property type="entry name" value="MTAN"/>
    <property type="match status" value="1"/>
</dbReference>
<proteinExistence type="predicted"/>
<feature type="domain" description="Nucleoside phosphorylase" evidence="6">
    <location>
        <begin position="8"/>
        <end position="223"/>
    </location>
</feature>
<organism evidence="7 8">
    <name type="scientific">Rarobacter incanus</name>
    <dbReference type="NCBI Taxonomy" id="153494"/>
    <lineage>
        <taxon>Bacteria</taxon>
        <taxon>Bacillati</taxon>
        <taxon>Actinomycetota</taxon>
        <taxon>Actinomycetes</taxon>
        <taxon>Micrococcales</taxon>
        <taxon>Rarobacteraceae</taxon>
        <taxon>Rarobacter</taxon>
    </lineage>
</organism>
<gene>
    <name evidence="7" type="ORF">FB389_0795</name>
</gene>
<evidence type="ECO:0000256" key="5">
    <source>
        <dbReference type="ARBA" id="ARBA00023167"/>
    </source>
</evidence>
<reference evidence="7 8" key="1">
    <citation type="submission" date="2019-06" db="EMBL/GenBank/DDBJ databases">
        <title>Sequencing the genomes of 1000 actinobacteria strains.</title>
        <authorList>
            <person name="Klenk H.-P."/>
        </authorList>
    </citation>
    <scope>NUCLEOTIDE SEQUENCE [LARGE SCALE GENOMIC DNA]</scope>
    <source>
        <strain evidence="7 8">DSM 10596</strain>
    </source>
</reference>
<dbReference type="EC" id="3.2.2.9" evidence="2"/>
<comment type="caution">
    <text evidence="7">The sequence shown here is derived from an EMBL/GenBank/DDBJ whole genome shotgun (WGS) entry which is preliminary data.</text>
</comment>
<evidence type="ECO:0000256" key="4">
    <source>
        <dbReference type="ARBA" id="ARBA00022801"/>
    </source>
</evidence>
<dbReference type="AlphaFoldDB" id="A0A542SPF9"/>
<dbReference type="InterPro" id="IPR000845">
    <property type="entry name" value="Nucleoside_phosphorylase_d"/>
</dbReference>
<evidence type="ECO:0000256" key="3">
    <source>
        <dbReference type="ARBA" id="ARBA00022605"/>
    </source>
</evidence>
<keyword evidence="4" id="KW-0378">Hydrolase</keyword>
<dbReference type="GO" id="GO:0019509">
    <property type="term" value="P:L-methionine salvage from methylthioadenosine"/>
    <property type="evidence" value="ECO:0007669"/>
    <property type="project" value="UniProtKB-UniPathway"/>
</dbReference>
<dbReference type="GO" id="GO:0019284">
    <property type="term" value="P:L-methionine salvage from S-adenosylmethionine"/>
    <property type="evidence" value="ECO:0007669"/>
    <property type="project" value="TreeGrafter"/>
</dbReference>
<dbReference type="GO" id="GO:0008930">
    <property type="term" value="F:methylthioadenosine nucleosidase activity"/>
    <property type="evidence" value="ECO:0007669"/>
    <property type="project" value="InterPro"/>
</dbReference>
<protein>
    <recommendedName>
        <fullName evidence="2">adenosylhomocysteine nucleosidase</fullName>
        <ecNumber evidence="2">3.2.2.9</ecNumber>
    </recommendedName>
</protein>
<name>A0A542SPF9_9MICO</name>
<evidence type="ECO:0000256" key="1">
    <source>
        <dbReference type="ARBA" id="ARBA00004945"/>
    </source>
</evidence>
<dbReference type="GO" id="GO:0005829">
    <property type="term" value="C:cytosol"/>
    <property type="evidence" value="ECO:0007669"/>
    <property type="project" value="TreeGrafter"/>
</dbReference>
<evidence type="ECO:0000256" key="2">
    <source>
        <dbReference type="ARBA" id="ARBA00011974"/>
    </source>
</evidence>
<evidence type="ECO:0000313" key="7">
    <source>
        <dbReference type="EMBL" id="TQK76137.1"/>
    </source>
</evidence>
<evidence type="ECO:0000259" key="6">
    <source>
        <dbReference type="Pfam" id="PF01048"/>
    </source>
</evidence>
<dbReference type="UniPathway" id="UPA00904">
    <property type="reaction ID" value="UER00871"/>
</dbReference>
<keyword evidence="8" id="KW-1185">Reference proteome</keyword>
<dbReference type="GO" id="GO:0009164">
    <property type="term" value="P:nucleoside catabolic process"/>
    <property type="evidence" value="ECO:0007669"/>
    <property type="project" value="InterPro"/>
</dbReference>
<sequence>MASNVDAIVVVAMDEEAAPFLAAGDVVNEKIAGNALLRWLRYRDRTILLVRSGISYANSVSGLVAALYEAPQTRVVFSAGTAGGLAAGVGLGDVVVGETYIHCQVDATAFGYAPGQVPQMPASYRGDGELVAAATSQDYRIHRGLILAGDSFASPAFAAQLLKQWPDALCVDMESTALAQVAYNFGLRFVSVRAISDLCAPDEFDEHVDDAAQRSASVVLDLIQNR</sequence>
<dbReference type="Gene3D" id="3.40.50.1580">
    <property type="entry name" value="Nucleoside phosphorylase domain"/>
    <property type="match status" value="1"/>
</dbReference>
<dbReference type="GO" id="GO:0008782">
    <property type="term" value="F:adenosylhomocysteine nucleosidase activity"/>
    <property type="evidence" value="ECO:0007669"/>
    <property type="project" value="UniProtKB-EC"/>
</dbReference>
<dbReference type="InterPro" id="IPR035994">
    <property type="entry name" value="Nucleoside_phosphorylase_sf"/>
</dbReference>
<keyword evidence="3" id="KW-0028">Amino-acid biosynthesis</keyword>
<dbReference type="PANTHER" id="PTHR46832:SF1">
    <property type="entry name" value="5'-METHYLTHIOADENOSINE_S-ADENOSYLHOMOCYSTEINE NUCLEOSIDASE"/>
    <property type="match status" value="1"/>
</dbReference>